<evidence type="ECO:0000313" key="2">
    <source>
        <dbReference type="EMBL" id="GMI46392.1"/>
    </source>
</evidence>
<proteinExistence type="predicted"/>
<dbReference type="InterPro" id="IPR023393">
    <property type="entry name" value="START-like_dom_sf"/>
</dbReference>
<evidence type="ECO:0000256" key="1">
    <source>
        <dbReference type="SAM" id="MobiDB-lite"/>
    </source>
</evidence>
<gene>
    <name evidence="2" type="ORF">TrCOL_g11176</name>
</gene>
<dbReference type="SUPFAM" id="SSF55961">
    <property type="entry name" value="Bet v1-like"/>
    <property type="match status" value="1"/>
</dbReference>
<dbReference type="OrthoDB" id="197616at2759"/>
<organism evidence="2 3">
    <name type="scientific">Triparma columacea</name>
    <dbReference type="NCBI Taxonomy" id="722753"/>
    <lineage>
        <taxon>Eukaryota</taxon>
        <taxon>Sar</taxon>
        <taxon>Stramenopiles</taxon>
        <taxon>Ochrophyta</taxon>
        <taxon>Bolidophyceae</taxon>
        <taxon>Parmales</taxon>
        <taxon>Triparmaceae</taxon>
        <taxon>Triparma</taxon>
    </lineage>
</organism>
<evidence type="ECO:0008006" key="4">
    <source>
        <dbReference type="Google" id="ProtNLM"/>
    </source>
</evidence>
<feature type="region of interest" description="Disordered" evidence="1">
    <location>
        <begin position="59"/>
        <end position="85"/>
    </location>
</feature>
<name>A0A9W7LE79_9STRA</name>
<accession>A0A9W7LE79</accession>
<evidence type="ECO:0000313" key="3">
    <source>
        <dbReference type="Proteomes" id="UP001165065"/>
    </source>
</evidence>
<protein>
    <recommendedName>
        <fullName evidence="4">START domain-containing protein</fullName>
    </recommendedName>
</protein>
<keyword evidence="3" id="KW-1185">Reference proteome</keyword>
<comment type="caution">
    <text evidence="2">The sequence shown here is derived from an EMBL/GenBank/DDBJ whole genome shotgun (WGS) entry which is preliminary data.</text>
</comment>
<dbReference type="EMBL" id="BRYA01000296">
    <property type="protein sequence ID" value="GMI46392.1"/>
    <property type="molecule type" value="Genomic_DNA"/>
</dbReference>
<reference evidence="3" key="1">
    <citation type="journal article" date="2023" name="Commun. Biol.">
        <title>Genome analysis of Parmales, the sister group of diatoms, reveals the evolutionary specialization of diatoms from phago-mixotrophs to photoautotrophs.</title>
        <authorList>
            <person name="Ban H."/>
            <person name="Sato S."/>
            <person name="Yoshikawa S."/>
            <person name="Yamada K."/>
            <person name="Nakamura Y."/>
            <person name="Ichinomiya M."/>
            <person name="Sato N."/>
            <person name="Blanc-Mathieu R."/>
            <person name="Endo H."/>
            <person name="Kuwata A."/>
            <person name="Ogata H."/>
        </authorList>
    </citation>
    <scope>NUCLEOTIDE SEQUENCE [LARGE SCALE GENOMIC DNA]</scope>
</reference>
<sequence length="314" mass="34647">MGLVLMSKIRDGKVSLTGLLLSSVGTPSSTPTTPIATEPSVNWGWSTITFDPSPLQYLASPSPGTGRSKRAKRWNQKATKKDMQRQAREQELRLLSLYSESSDAYDSSSASSWEKIAGNSQITVSLLDSIYPPTIKVVLDILAPIEYVEFYLDPDHWSKTQHIQDPFFANWEVLHDLGPISPRSSKSPPVSISIGRRTTKRLLTFGRRDLVFACFKESLPSLNATRFAALSISHPSHPLVNPSTPYTRAFQDLIITASALSASVTHVECFMKVDLGGNIPKWVFRKTVGQTGLMAFKAISKKAVESFAKGRMIT</sequence>
<dbReference type="Proteomes" id="UP001165065">
    <property type="component" value="Unassembled WGS sequence"/>
</dbReference>
<dbReference type="Gene3D" id="3.30.530.20">
    <property type="match status" value="1"/>
</dbReference>
<dbReference type="AlphaFoldDB" id="A0A9W7LE79"/>